<evidence type="ECO:0000313" key="10">
    <source>
        <dbReference type="EMBL" id="QEX24832.1"/>
    </source>
</evidence>
<dbReference type="UniPathway" id="UPA00659"/>
<keyword evidence="6" id="KW-0443">Lipid metabolism</keyword>
<dbReference type="KEGG" id="hadh:FRZ61_47740"/>
<dbReference type="PANTHER" id="PTHR48075:SF7">
    <property type="entry name" value="3-HYDROXYACYL-COA DEHYDROGENASE-RELATED"/>
    <property type="match status" value="1"/>
</dbReference>
<evidence type="ECO:0000256" key="5">
    <source>
        <dbReference type="ARBA" id="ARBA00023027"/>
    </source>
</evidence>
<dbReference type="SUPFAM" id="SSF52096">
    <property type="entry name" value="ClpP/crotonase"/>
    <property type="match status" value="1"/>
</dbReference>
<reference evidence="10 11" key="1">
    <citation type="submission" date="2019-08" db="EMBL/GenBank/DDBJ databases">
        <title>Hyperibacter terrae gen. nov., sp. nov. and Hyperibacter viscosus sp. nov., two new members in the family Rhodospirillaceae isolated from the rhizosphere of Hypericum perforatum.</title>
        <authorList>
            <person name="Noviana Z."/>
        </authorList>
    </citation>
    <scope>NUCLEOTIDE SEQUENCE [LARGE SCALE GENOMIC DNA]</scope>
    <source>
        <strain evidence="10 11">R5959</strain>
    </source>
</reference>
<keyword evidence="3" id="KW-0442">Lipid degradation</keyword>
<feature type="domain" description="3-hydroxyacyl-CoA dehydrogenase C-terminal" evidence="8">
    <location>
        <begin position="206"/>
        <end position="307"/>
    </location>
</feature>
<dbReference type="GO" id="GO:0070403">
    <property type="term" value="F:NAD+ binding"/>
    <property type="evidence" value="ECO:0007669"/>
    <property type="project" value="InterPro"/>
</dbReference>
<evidence type="ECO:0000256" key="2">
    <source>
        <dbReference type="ARBA" id="ARBA00022832"/>
    </source>
</evidence>
<dbReference type="Gene3D" id="3.90.226.10">
    <property type="entry name" value="2-enoyl-CoA Hydratase, Chain A, domain 1"/>
    <property type="match status" value="1"/>
</dbReference>
<evidence type="ECO:0000256" key="4">
    <source>
        <dbReference type="ARBA" id="ARBA00023002"/>
    </source>
</evidence>
<evidence type="ECO:0000259" key="9">
    <source>
        <dbReference type="Pfam" id="PF02737"/>
    </source>
</evidence>
<protein>
    <submittedName>
        <fullName evidence="10">3-hydroxyacyl-CoA dehydrogenase</fullName>
    </submittedName>
</protein>
<dbReference type="InterPro" id="IPR036291">
    <property type="entry name" value="NAD(P)-bd_dom_sf"/>
</dbReference>
<keyword evidence="5" id="KW-0520">NAD</keyword>
<dbReference type="PANTHER" id="PTHR48075">
    <property type="entry name" value="3-HYDROXYACYL-COA DEHYDROGENASE FAMILY PROTEIN"/>
    <property type="match status" value="1"/>
</dbReference>
<dbReference type="GO" id="GO:0006635">
    <property type="term" value="P:fatty acid beta-oxidation"/>
    <property type="evidence" value="ECO:0007669"/>
    <property type="project" value="UniProtKB-UniPathway"/>
</dbReference>
<dbReference type="InterPro" id="IPR008927">
    <property type="entry name" value="6-PGluconate_DH-like_C_sf"/>
</dbReference>
<dbReference type="InterPro" id="IPR006108">
    <property type="entry name" value="3HC_DH_C"/>
</dbReference>
<evidence type="ECO:0000313" key="11">
    <source>
        <dbReference type="Proteomes" id="UP000325797"/>
    </source>
</evidence>
<dbReference type="SUPFAM" id="SSF48179">
    <property type="entry name" value="6-phosphogluconate dehydrogenase C-terminal domain-like"/>
    <property type="match status" value="2"/>
</dbReference>
<dbReference type="EMBL" id="CP042582">
    <property type="protein sequence ID" value="QEX24832.1"/>
    <property type="molecule type" value="Genomic_DNA"/>
</dbReference>
<dbReference type="Pfam" id="PF02737">
    <property type="entry name" value="3HCDH_N"/>
    <property type="match status" value="1"/>
</dbReference>
<dbReference type="Pfam" id="PF00378">
    <property type="entry name" value="ECH_1"/>
    <property type="match status" value="1"/>
</dbReference>
<dbReference type="OrthoDB" id="5389341at2"/>
<organism evidence="10 11">
    <name type="scientific">Hypericibacter adhaerens</name>
    <dbReference type="NCBI Taxonomy" id="2602016"/>
    <lineage>
        <taxon>Bacteria</taxon>
        <taxon>Pseudomonadati</taxon>
        <taxon>Pseudomonadota</taxon>
        <taxon>Alphaproteobacteria</taxon>
        <taxon>Rhodospirillales</taxon>
        <taxon>Dongiaceae</taxon>
        <taxon>Hypericibacter</taxon>
    </lineage>
</organism>
<evidence type="ECO:0000256" key="6">
    <source>
        <dbReference type="ARBA" id="ARBA00023098"/>
    </source>
</evidence>
<evidence type="ECO:0000256" key="1">
    <source>
        <dbReference type="ARBA" id="ARBA00005005"/>
    </source>
</evidence>
<dbReference type="Gene3D" id="1.10.1040.50">
    <property type="match status" value="1"/>
</dbReference>
<comment type="catalytic activity">
    <reaction evidence="7">
        <text>a (3S)-3-hydroxyacyl-CoA + NAD(+) = a 3-oxoacyl-CoA + NADH + H(+)</text>
        <dbReference type="Rhea" id="RHEA:22432"/>
        <dbReference type="ChEBI" id="CHEBI:15378"/>
        <dbReference type="ChEBI" id="CHEBI:57318"/>
        <dbReference type="ChEBI" id="CHEBI:57540"/>
        <dbReference type="ChEBI" id="CHEBI:57945"/>
        <dbReference type="ChEBI" id="CHEBI:90726"/>
        <dbReference type="EC" id="1.1.1.35"/>
    </reaction>
</comment>
<evidence type="ECO:0000259" key="8">
    <source>
        <dbReference type="Pfam" id="PF00725"/>
    </source>
</evidence>
<feature type="domain" description="3-hydroxyacyl-CoA dehydrogenase NAD binding" evidence="9">
    <location>
        <begin position="15"/>
        <end position="204"/>
    </location>
</feature>
<accession>A0A5J6N453</accession>
<name>A0A5J6N453_9PROT</name>
<keyword evidence="2" id="KW-0276">Fatty acid metabolism</keyword>
<proteinExistence type="predicted"/>
<gene>
    <name evidence="10" type="ORF">FRZ61_47740</name>
</gene>
<dbReference type="InterPro" id="IPR029045">
    <property type="entry name" value="ClpP/crotonase-like_dom_sf"/>
</dbReference>
<keyword evidence="4" id="KW-0560">Oxidoreductase</keyword>
<dbReference type="AlphaFoldDB" id="A0A5J6N453"/>
<dbReference type="RefSeq" id="WP_151120099.1">
    <property type="nucleotide sequence ID" value="NZ_CP042582.1"/>
</dbReference>
<dbReference type="Proteomes" id="UP000325797">
    <property type="component" value="Chromosome"/>
</dbReference>
<dbReference type="GO" id="GO:0003857">
    <property type="term" value="F:(3S)-3-hydroxyacyl-CoA dehydrogenase (NAD+) activity"/>
    <property type="evidence" value="ECO:0007669"/>
    <property type="project" value="UniProtKB-EC"/>
</dbReference>
<dbReference type="Pfam" id="PF00725">
    <property type="entry name" value="3HCDH"/>
    <property type="match status" value="1"/>
</dbReference>
<dbReference type="InterPro" id="IPR006176">
    <property type="entry name" value="3-OHacyl-CoA_DH_NAD-bd"/>
</dbReference>
<keyword evidence="11" id="KW-1185">Reference proteome</keyword>
<dbReference type="CDD" id="cd06558">
    <property type="entry name" value="crotonase-like"/>
    <property type="match status" value="1"/>
</dbReference>
<comment type="pathway">
    <text evidence="1">Lipid metabolism; fatty acid beta-oxidation.</text>
</comment>
<dbReference type="InterPro" id="IPR001753">
    <property type="entry name" value="Enoyl-CoA_hydra/iso"/>
</dbReference>
<evidence type="ECO:0000256" key="7">
    <source>
        <dbReference type="ARBA" id="ARBA00049556"/>
    </source>
</evidence>
<dbReference type="Gene3D" id="3.40.50.720">
    <property type="entry name" value="NAD(P)-binding Rossmann-like Domain"/>
    <property type="match status" value="1"/>
</dbReference>
<sequence>MAKTSGTTDGLAIRKAAVIGAGVMGSGIAAQIANAGVPVLLLDIVPKDKEGKPAADRSAIAKGAVEKLLKTDPAPLMLPANAALITPGNIEDDLAKLADVDWIVEAVLENIEIKRSLYQKLEPVRKKGSVVSSNTSTIPLATLIEGGSDSFARDFVITHFFNPPRYMRLLEVVSGPKTNPATVAAIEAFGDRALGKGVVRCKDTPGFIANRIGVYWMQAAVTAALDLGLTIEEADAVMGKPLGIPKTGVFGLLDLTGLDLQPHVDGAMAKALPKGDDYLRIRRDFPLMQKLIADGYTGRKGKGGFYRLLRDEHGGKTLEAIDLKTGQFRPKAEARLESVEAGRQGLRAVVEHPDRGGQYAWKVLSQLLPYTASLVPAIADDIVSVDRAMQMGYAWKWGPFELIDRMGADWFAERLKAEGKTVPPLLAAAAKAGGFYKIEGGKLLALGTDGKHHPVLRPEGVLLLEDIKRANQPVAANGSASLWDIGDGVVCLEFHSKMNALDDQILGLLKQAIGIVSKKYKALVIYNEAEQFSVGANLGLALFGANIGLWPMIEGLVNEGLATLKALKYAPFPSVAAPAGMALGGGCEIVLHSRAIVAHAESYIGLVEVGVGLIPGWGGANELLERYTLEKGRPGGPMPPVTKAFETISMAKVSRSAAEAREMGILRPGDEIVMNRERLLATAKAHALAMVEGYKPPEAPVFQLPGATGRTAIRLAVDNFVAAGKATPHDRVVAEALADLLTGGKDADIEIKIEEEALRKLAAKGFMNLIHTEPTLARMEHMLETGKPLRN</sequence>
<evidence type="ECO:0000256" key="3">
    <source>
        <dbReference type="ARBA" id="ARBA00022963"/>
    </source>
</evidence>
<dbReference type="SUPFAM" id="SSF51735">
    <property type="entry name" value="NAD(P)-binding Rossmann-fold domains"/>
    <property type="match status" value="1"/>
</dbReference>